<dbReference type="EMBL" id="JAUKTV010000001">
    <property type="protein sequence ID" value="KAK0747950.1"/>
    <property type="molecule type" value="Genomic_DNA"/>
</dbReference>
<comment type="caution">
    <text evidence="1">The sequence shown here is derived from an EMBL/GenBank/DDBJ whole genome shotgun (WGS) entry which is preliminary data.</text>
</comment>
<dbReference type="AlphaFoldDB" id="A0AA40EYL8"/>
<reference evidence="1" key="1">
    <citation type="submission" date="2023-06" db="EMBL/GenBank/DDBJ databases">
        <title>Genome-scale phylogeny and comparative genomics of the fungal order Sordariales.</title>
        <authorList>
            <consortium name="Lawrence Berkeley National Laboratory"/>
            <person name="Hensen N."/>
            <person name="Bonometti L."/>
            <person name="Westerberg I."/>
            <person name="Brannstrom I.O."/>
            <person name="Guillou S."/>
            <person name="Cros-Aarteil S."/>
            <person name="Calhoun S."/>
            <person name="Haridas S."/>
            <person name="Kuo A."/>
            <person name="Mondo S."/>
            <person name="Pangilinan J."/>
            <person name="Riley R."/>
            <person name="Labutti K."/>
            <person name="Andreopoulos B."/>
            <person name="Lipzen A."/>
            <person name="Chen C."/>
            <person name="Yanf M."/>
            <person name="Daum C."/>
            <person name="Ng V."/>
            <person name="Clum A."/>
            <person name="Steindorff A."/>
            <person name="Ohm R."/>
            <person name="Martin F."/>
            <person name="Silar P."/>
            <person name="Natvig D."/>
            <person name="Lalanne C."/>
            <person name="Gautier V."/>
            <person name="Ament-Velasquez S.L."/>
            <person name="Kruys A."/>
            <person name="Hutchinson M.I."/>
            <person name="Powell A.J."/>
            <person name="Barry K."/>
            <person name="Miller A.N."/>
            <person name="Grigoriev I.V."/>
            <person name="Debuchy R."/>
            <person name="Gladieux P."/>
            <person name="Thoren M.H."/>
            <person name="Johannesson H."/>
        </authorList>
    </citation>
    <scope>NUCLEOTIDE SEQUENCE</scope>
    <source>
        <strain evidence="1">CBS 540.89</strain>
    </source>
</reference>
<sequence>MAAVTNLYLCACSSLHMWPPAATLTSHRPYANTFTHIHPPDTLLNSPSHHPHPFSSYSRTYLSHSTLSDFLPWPGLTHRSMPCELL</sequence>
<protein>
    <submittedName>
        <fullName evidence="1">Uncharacterized protein</fullName>
    </submittedName>
</protein>
<gene>
    <name evidence="1" type="ORF">B0T21DRAFT_13699</name>
</gene>
<proteinExistence type="predicted"/>
<evidence type="ECO:0000313" key="2">
    <source>
        <dbReference type="Proteomes" id="UP001172159"/>
    </source>
</evidence>
<name>A0AA40EYL8_9PEZI</name>
<organism evidence="1 2">
    <name type="scientific">Apiosordaria backusii</name>
    <dbReference type="NCBI Taxonomy" id="314023"/>
    <lineage>
        <taxon>Eukaryota</taxon>
        <taxon>Fungi</taxon>
        <taxon>Dikarya</taxon>
        <taxon>Ascomycota</taxon>
        <taxon>Pezizomycotina</taxon>
        <taxon>Sordariomycetes</taxon>
        <taxon>Sordariomycetidae</taxon>
        <taxon>Sordariales</taxon>
        <taxon>Lasiosphaeriaceae</taxon>
        <taxon>Apiosordaria</taxon>
    </lineage>
</organism>
<evidence type="ECO:0000313" key="1">
    <source>
        <dbReference type="EMBL" id="KAK0747950.1"/>
    </source>
</evidence>
<keyword evidence="2" id="KW-1185">Reference proteome</keyword>
<dbReference type="Proteomes" id="UP001172159">
    <property type="component" value="Unassembled WGS sequence"/>
</dbReference>
<accession>A0AA40EYL8</accession>